<dbReference type="OrthoDB" id="5835829at2759"/>
<evidence type="ECO:0000313" key="4">
    <source>
        <dbReference type="EMBL" id="KAF9613051.1"/>
    </source>
</evidence>
<dbReference type="Gene3D" id="3.40.50.2000">
    <property type="entry name" value="Glycogen Phosphorylase B"/>
    <property type="match status" value="2"/>
</dbReference>
<dbReference type="Proteomes" id="UP000631114">
    <property type="component" value="Unassembled WGS sequence"/>
</dbReference>
<dbReference type="FunFam" id="3.40.50.2000:FF:000120">
    <property type="entry name" value="UDP-glycosyltransferase 76C1"/>
    <property type="match status" value="1"/>
</dbReference>
<reference evidence="4 5" key="1">
    <citation type="submission" date="2020-10" db="EMBL/GenBank/DDBJ databases">
        <title>The Coptis chinensis genome and diversification of protoberbering-type alkaloids.</title>
        <authorList>
            <person name="Wang B."/>
            <person name="Shu S."/>
            <person name="Song C."/>
            <person name="Liu Y."/>
        </authorList>
    </citation>
    <scope>NUCLEOTIDE SEQUENCE [LARGE SCALE GENOMIC DNA]</scope>
    <source>
        <strain evidence="4">HL-2020</strain>
        <tissue evidence="4">Leaf</tissue>
    </source>
</reference>
<evidence type="ECO:0000256" key="1">
    <source>
        <dbReference type="ARBA" id="ARBA00009995"/>
    </source>
</evidence>
<dbReference type="PANTHER" id="PTHR11926">
    <property type="entry name" value="GLUCOSYL/GLUCURONOSYL TRANSFERASES"/>
    <property type="match status" value="1"/>
</dbReference>
<organism evidence="4 5">
    <name type="scientific">Coptis chinensis</name>
    <dbReference type="NCBI Taxonomy" id="261450"/>
    <lineage>
        <taxon>Eukaryota</taxon>
        <taxon>Viridiplantae</taxon>
        <taxon>Streptophyta</taxon>
        <taxon>Embryophyta</taxon>
        <taxon>Tracheophyta</taxon>
        <taxon>Spermatophyta</taxon>
        <taxon>Magnoliopsida</taxon>
        <taxon>Ranunculales</taxon>
        <taxon>Ranunculaceae</taxon>
        <taxon>Coptidoideae</taxon>
        <taxon>Coptis</taxon>
    </lineage>
</organism>
<evidence type="ECO:0000256" key="3">
    <source>
        <dbReference type="SAM" id="Coils"/>
    </source>
</evidence>
<protein>
    <recommendedName>
        <fullName evidence="6">Glycosyltransferase</fullName>
    </recommendedName>
</protein>
<keyword evidence="2" id="KW-0808">Transferase</keyword>
<sequence length="480" mass="53844">MDQQLQRRRLVIFPCPLQGHINPMLQLVSILHSHSKGALSITIVHAQFNSPNPSNYPDFNFLSITDGLSQSEIESSTKDVSAFLTILNRKCVEPFRDCLVNKILSQKHEPPVACLISDATMHFTQLVADSLQLPRIVLRTSSPMSFVGFAAFPDLRQKGYVPVRESELEAPVPEIPHLKLKDLPVIKSYNSEVFFQLAADMTNQTKASSGLIVNTFESLDKLALELLNKTFAVPIFAVGPFHKFSSASSSSSLMTPDQTCISWLNKQAPSSVVYVSFGSIASISKAKLVEIAMGLVNSEQSFLLVLRSGFIIDKSDDDKDKNEESYLTKLLPQKLNEMIMRGRGCIVKWAPQQEVLAHPSIGVFWTHCGWNSTLEGICEGVPMLCWPCFGDQMVNARFVSQVWRVGYQLENGLQRGDIERSLKRLMVQENNKEREEMMVRVKDLKEMAELCQKEGGSSFQSLQNLMDYIFSRNSDLKIAN</sequence>
<dbReference type="EMBL" id="JADFTS010000003">
    <property type="protein sequence ID" value="KAF9613051.1"/>
    <property type="molecule type" value="Genomic_DNA"/>
</dbReference>
<accession>A0A835I863</accession>
<keyword evidence="5" id="KW-1185">Reference proteome</keyword>
<dbReference type="GO" id="GO:0080044">
    <property type="term" value="F:quercetin 7-O-glucosyltransferase activity"/>
    <property type="evidence" value="ECO:0007669"/>
    <property type="project" value="TreeGrafter"/>
</dbReference>
<evidence type="ECO:0000313" key="5">
    <source>
        <dbReference type="Proteomes" id="UP000631114"/>
    </source>
</evidence>
<proteinExistence type="inferred from homology"/>
<dbReference type="SUPFAM" id="SSF53756">
    <property type="entry name" value="UDP-Glycosyltransferase/glycogen phosphorylase"/>
    <property type="match status" value="1"/>
</dbReference>
<keyword evidence="3" id="KW-0175">Coiled coil</keyword>
<comment type="caution">
    <text evidence="4">The sequence shown here is derived from an EMBL/GenBank/DDBJ whole genome shotgun (WGS) entry which is preliminary data.</text>
</comment>
<name>A0A835I863_9MAGN</name>
<feature type="coiled-coil region" evidence="3">
    <location>
        <begin position="427"/>
        <end position="454"/>
    </location>
</feature>
<dbReference type="FunFam" id="3.40.50.2000:FF:000040">
    <property type="entry name" value="UDP-glycosyltransferase 76C1"/>
    <property type="match status" value="1"/>
</dbReference>
<evidence type="ECO:0008006" key="6">
    <source>
        <dbReference type="Google" id="ProtNLM"/>
    </source>
</evidence>
<dbReference type="Pfam" id="PF00201">
    <property type="entry name" value="UDPGT"/>
    <property type="match status" value="1"/>
</dbReference>
<dbReference type="PANTHER" id="PTHR11926:SF1464">
    <property type="entry name" value="UDP-GLYCOSYLTRANSFERASE 76B1-LIKE"/>
    <property type="match status" value="1"/>
</dbReference>
<dbReference type="InterPro" id="IPR002213">
    <property type="entry name" value="UDP_glucos_trans"/>
</dbReference>
<comment type="similarity">
    <text evidence="1">Belongs to the UDP-glycosyltransferase family.</text>
</comment>
<dbReference type="CDD" id="cd03784">
    <property type="entry name" value="GT1_Gtf-like"/>
    <property type="match status" value="1"/>
</dbReference>
<dbReference type="AlphaFoldDB" id="A0A835I863"/>
<evidence type="ECO:0000256" key="2">
    <source>
        <dbReference type="ARBA" id="ARBA00022679"/>
    </source>
</evidence>
<gene>
    <name evidence="4" type="ORF">IFM89_005485</name>
</gene>
<dbReference type="GO" id="GO:0080043">
    <property type="term" value="F:quercetin 3-O-glucosyltransferase activity"/>
    <property type="evidence" value="ECO:0007669"/>
    <property type="project" value="TreeGrafter"/>
</dbReference>